<reference evidence="1" key="2">
    <citation type="submission" date="2021-09" db="EMBL/GenBank/DDBJ databases">
        <authorList>
            <person name="Gilroy R."/>
        </authorList>
    </citation>
    <scope>NUCLEOTIDE SEQUENCE</scope>
    <source>
        <strain evidence="1">ChiGjej2B2-7701</strain>
    </source>
</reference>
<proteinExistence type="predicted"/>
<dbReference type="AlphaFoldDB" id="A0A921LSF5"/>
<dbReference type="InterPro" id="IPR029039">
    <property type="entry name" value="Flavoprotein-like_sf"/>
</dbReference>
<organism evidence="1 2">
    <name type="scientific">Collinsella ihumii</name>
    <dbReference type="NCBI Taxonomy" id="1720204"/>
    <lineage>
        <taxon>Bacteria</taxon>
        <taxon>Bacillati</taxon>
        <taxon>Actinomycetota</taxon>
        <taxon>Coriobacteriia</taxon>
        <taxon>Coriobacteriales</taxon>
        <taxon>Coriobacteriaceae</taxon>
        <taxon>Collinsella</taxon>
    </lineage>
</organism>
<accession>A0A921LSF5</accession>
<reference evidence="1" key="1">
    <citation type="journal article" date="2021" name="PeerJ">
        <title>Extensive microbial diversity within the chicken gut microbiome revealed by metagenomics and culture.</title>
        <authorList>
            <person name="Gilroy R."/>
            <person name="Ravi A."/>
            <person name="Getino M."/>
            <person name="Pursley I."/>
            <person name="Horton D.L."/>
            <person name="Alikhan N.F."/>
            <person name="Baker D."/>
            <person name="Gharbi K."/>
            <person name="Hall N."/>
            <person name="Watson M."/>
            <person name="Adriaenssens E.M."/>
            <person name="Foster-Nyarko E."/>
            <person name="Jarju S."/>
            <person name="Secka A."/>
            <person name="Antonio M."/>
            <person name="Oren A."/>
            <person name="Chaudhuri R.R."/>
            <person name="La Ragione R."/>
            <person name="Hildebrand F."/>
            <person name="Pallen M.J."/>
        </authorList>
    </citation>
    <scope>NUCLEOTIDE SEQUENCE</scope>
    <source>
        <strain evidence="1">ChiGjej2B2-7701</strain>
    </source>
</reference>
<name>A0A921LSF5_9ACTN</name>
<dbReference type="EMBL" id="DYVF01000072">
    <property type="protein sequence ID" value="HJG32082.1"/>
    <property type="molecule type" value="Genomic_DNA"/>
</dbReference>
<comment type="caution">
    <text evidence="1">The sequence shown here is derived from an EMBL/GenBank/DDBJ whole genome shotgun (WGS) entry which is preliminary data.</text>
</comment>
<evidence type="ECO:0000313" key="1">
    <source>
        <dbReference type="EMBL" id="HJG32082.1"/>
    </source>
</evidence>
<gene>
    <name evidence="1" type="ORF">K8U80_11930</name>
</gene>
<dbReference type="SUPFAM" id="SSF52218">
    <property type="entry name" value="Flavoproteins"/>
    <property type="match status" value="1"/>
</dbReference>
<evidence type="ECO:0000313" key="2">
    <source>
        <dbReference type="Proteomes" id="UP000746751"/>
    </source>
</evidence>
<dbReference type="Proteomes" id="UP000746751">
    <property type="component" value="Unassembled WGS sequence"/>
</dbReference>
<protein>
    <submittedName>
        <fullName evidence="1">Flavodoxin domain-containing protein</fullName>
    </submittedName>
</protein>
<dbReference type="Gene3D" id="3.40.50.360">
    <property type="match status" value="1"/>
</dbReference>
<sequence>MGALVAYCSQTGSAKTYADWLAEDLACPCVQLDRLDRDGADADLIVLCTWFHAASMKGSKQFKAYMAAHPEKRYGVVGVGATPMPCDEWPESEIEEAFRRSFPAAEYPDLPWCYCQGNFHFEQLGALDKIAMRIYFRMLESQIKQGETRQVTALQSMREGFDGCDRRYLKPFVERLKKL</sequence>